<dbReference type="EMBL" id="CAJOBH010056666">
    <property type="protein sequence ID" value="CAF4405301.1"/>
    <property type="molecule type" value="Genomic_DNA"/>
</dbReference>
<dbReference type="AlphaFoldDB" id="A0A8S3BDA5"/>
<accession>A0A8S3BDA5</accession>
<dbReference type="Proteomes" id="UP000676336">
    <property type="component" value="Unassembled WGS sequence"/>
</dbReference>
<feature type="non-terminal residue" evidence="4">
    <location>
        <position position="1"/>
    </location>
</feature>
<reference evidence="4" key="1">
    <citation type="submission" date="2021-02" db="EMBL/GenBank/DDBJ databases">
        <authorList>
            <person name="Nowell W R."/>
        </authorList>
    </citation>
    <scope>NUCLEOTIDE SEQUENCE</scope>
</reference>
<evidence type="ECO:0000313" key="6">
    <source>
        <dbReference type="Proteomes" id="UP000681720"/>
    </source>
</evidence>
<name>A0A8S3BDA5_9BILA</name>
<feature type="non-terminal residue" evidence="4">
    <location>
        <position position="80"/>
    </location>
</feature>
<dbReference type="EMBL" id="CAJOBJ010126080">
    <property type="protein sequence ID" value="CAF4700150.1"/>
    <property type="molecule type" value="Genomic_DNA"/>
</dbReference>
<gene>
    <name evidence="1" type="ORF">BYL167_LOCUS31735</name>
    <name evidence="3" type="ORF">BYL167_LOCUS47674</name>
    <name evidence="2" type="ORF">GIL414_LOCUS43026</name>
    <name evidence="4" type="ORF">GIL414_LOCUS47417</name>
    <name evidence="5" type="ORF">SMN809_LOCUS54972</name>
</gene>
<evidence type="ECO:0000313" key="5">
    <source>
        <dbReference type="EMBL" id="CAF4967567.1"/>
    </source>
</evidence>
<dbReference type="Proteomes" id="UP000681967">
    <property type="component" value="Unassembled WGS sequence"/>
</dbReference>
<sequence length="80" mass="9004">VENITISSAENDTELLTNATMTTTTLRPVSEKSRHLYLEIVAVIDSLITNDLRALLNKTELEAIEILKLYYAHVFLGVEQ</sequence>
<evidence type="ECO:0000313" key="2">
    <source>
        <dbReference type="EMBL" id="CAF4700150.1"/>
    </source>
</evidence>
<organism evidence="4 6">
    <name type="scientific">Rotaria magnacalcarata</name>
    <dbReference type="NCBI Taxonomy" id="392030"/>
    <lineage>
        <taxon>Eukaryota</taxon>
        <taxon>Metazoa</taxon>
        <taxon>Spiralia</taxon>
        <taxon>Gnathifera</taxon>
        <taxon>Rotifera</taxon>
        <taxon>Eurotatoria</taxon>
        <taxon>Bdelloidea</taxon>
        <taxon>Philodinida</taxon>
        <taxon>Philodinidae</taxon>
        <taxon>Rotaria</taxon>
    </lineage>
</organism>
<evidence type="ECO:0000313" key="3">
    <source>
        <dbReference type="EMBL" id="CAF4789868.1"/>
    </source>
</evidence>
<comment type="caution">
    <text evidence="4">The sequence shown here is derived from an EMBL/GenBank/DDBJ whole genome shotgun (WGS) entry which is preliminary data.</text>
</comment>
<evidence type="ECO:0000313" key="1">
    <source>
        <dbReference type="EMBL" id="CAF4405301.1"/>
    </source>
</evidence>
<dbReference type="EMBL" id="CAJOBH010137719">
    <property type="protein sequence ID" value="CAF4789868.1"/>
    <property type="molecule type" value="Genomic_DNA"/>
</dbReference>
<proteinExistence type="predicted"/>
<dbReference type="Proteomes" id="UP000681720">
    <property type="component" value="Unassembled WGS sequence"/>
</dbReference>
<dbReference type="EMBL" id="CAJOBJ010151169">
    <property type="protein sequence ID" value="CAF4807053.1"/>
    <property type="molecule type" value="Genomic_DNA"/>
</dbReference>
<evidence type="ECO:0000313" key="4">
    <source>
        <dbReference type="EMBL" id="CAF4807053.1"/>
    </source>
</evidence>
<protein>
    <submittedName>
        <fullName evidence="4">Uncharacterized protein</fullName>
    </submittedName>
</protein>
<dbReference type="EMBL" id="CAJOBI010193048">
    <property type="protein sequence ID" value="CAF4967567.1"/>
    <property type="molecule type" value="Genomic_DNA"/>
</dbReference>